<dbReference type="PRINTS" id="PR00807">
    <property type="entry name" value="AMBALLERGEN"/>
</dbReference>
<feature type="region of interest" description="Disordered" evidence="11">
    <location>
        <begin position="64"/>
        <end position="84"/>
    </location>
</feature>
<dbReference type="Gene3D" id="2.160.20.10">
    <property type="entry name" value="Single-stranded right-handed beta-helix, Pectin lyase-like"/>
    <property type="match status" value="1"/>
</dbReference>
<keyword evidence="9 10" id="KW-0456">Lyase</keyword>
<evidence type="ECO:0000256" key="4">
    <source>
        <dbReference type="ARBA" id="ARBA00012272"/>
    </source>
</evidence>
<name>A0A816WI65_BRANA</name>
<accession>A0A816WI65</accession>
<keyword evidence="6 10" id="KW-0732">Signal</keyword>
<dbReference type="Proteomes" id="UP001295469">
    <property type="component" value="Chromosome A02"/>
</dbReference>
<evidence type="ECO:0000256" key="3">
    <source>
        <dbReference type="ARBA" id="ARBA00010980"/>
    </source>
</evidence>
<feature type="chain" id="PRO_5033106874" description="Pectate lyase" evidence="10">
    <location>
        <begin position="25"/>
        <end position="248"/>
    </location>
</feature>
<dbReference type="EC" id="4.2.2.2" evidence="4 10"/>
<reference evidence="13" key="1">
    <citation type="submission" date="2021-01" db="EMBL/GenBank/DDBJ databases">
        <authorList>
            <consortium name="Genoscope - CEA"/>
            <person name="William W."/>
        </authorList>
    </citation>
    <scope>NUCLEOTIDE SEQUENCE</scope>
</reference>
<evidence type="ECO:0000313" key="13">
    <source>
        <dbReference type="EMBL" id="CAF2136086.1"/>
    </source>
</evidence>
<evidence type="ECO:0000256" key="9">
    <source>
        <dbReference type="ARBA" id="ARBA00023239"/>
    </source>
</evidence>
<protein>
    <recommendedName>
        <fullName evidence="4 10">Pectate lyase</fullName>
        <ecNumber evidence="4 10">4.2.2.2</ecNumber>
    </recommendedName>
</protein>
<proteinExistence type="inferred from homology"/>
<keyword evidence="8" id="KW-0325">Glycoprotein</keyword>
<evidence type="ECO:0000256" key="6">
    <source>
        <dbReference type="ARBA" id="ARBA00022729"/>
    </source>
</evidence>
<feature type="domain" description="Pectate lyase" evidence="12">
    <location>
        <begin position="2"/>
        <end position="169"/>
    </location>
</feature>
<comment type="similarity">
    <text evidence="3 10">Belongs to the polysaccharide lyase 1 family.</text>
</comment>
<dbReference type="PANTHER" id="PTHR31683">
    <property type="entry name" value="PECTATE LYASE 18-RELATED"/>
    <property type="match status" value="1"/>
</dbReference>
<dbReference type="SUPFAM" id="SSF51126">
    <property type="entry name" value="Pectin lyase-like"/>
    <property type="match status" value="1"/>
</dbReference>
<evidence type="ECO:0000256" key="7">
    <source>
        <dbReference type="ARBA" id="ARBA00022837"/>
    </source>
</evidence>
<evidence type="ECO:0000256" key="2">
    <source>
        <dbReference type="ARBA" id="ARBA00005220"/>
    </source>
</evidence>
<keyword evidence="7 10" id="KW-0106">Calcium</keyword>
<dbReference type="InterPro" id="IPR002022">
    <property type="entry name" value="Pec_lyase"/>
</dbReference>
<evidence type="ECO:0000256" key="10">
    <source>
        <dbReference type="RuleBase" id="RU361123"/>
    </source>
</evidence>
<dbReference type="EMBL" id="HG994356">
    <property type="protein sequence ID" value="CAF2136086.1"/>
    <property type="molecule type" value="Genomic_DNA"/>
</dbReference>
<dbReference type="GO" id="GO:0045490">
    <property type="term" value="P:pectin catabolic process"/>
    <property type="evidence" value="ECO:0007669"/>
    <property type="project" value="UniProtKB-UniPathway"/>
</dbReference>
<evidence type="ECO:0000256" key="11">
    <source>
        <dbReference type="SAM" id="MobiDB-lite"/>
    </source>
</evidence>
<dbReference type="InterPro" id="IPR007524">
    <property type="entry name" value="Pec_lyase_N"/>
</dbReference>
<dbReference type="GO" id="GO:0030570">
    <property type="term" value="F:pectate lyase activity"/>
    <property type="evidence" value="ECO:0007669"/>
    <property type="project" value="UniProtKB-EC"/>
</dbReference>
<evidence type="ECO:0000256" key="1">
    <source>
        <dbReference type="ARBA" id="ARBA00000695"/>
    </source>
</evidence>
<comment type="catalytic activity">
    <reaction evidence="1 10">
        <text>Eliminative cleavage of (1-&gt;4)-alpha-D-galacturonan to give oligosaccharides with 4-deoxy-alpha-D-galact-4-enuronosyl groups at their non-reducing ends.</text>
        <dbReference type="EC" id="4.2.2.2"/>
    </reaction>
</comment>
<evidence type="ECO:0000256" key="8">
    <source>
        <dbReference type="ARBA" id="ARBA00023180"/>
    </source>
</evidence>
<dbReference type="PANTHER" id="PTHR31683:SF140">
    <property type="entry name" value="PECTATE LYASE"/>
    <property type="match status" value="1"/>
</dbReference>
<dbReference type="InterPro" id="IPR045032">
    <property type="entry name" value="PEL"/>
</dbReference>
<feature type="compositionally biased region" description="Acidic residues" evidence="11">
    <location>
        <begin position="72"/>
        <end position="84"/>
    </location>
</feature>
<dbReference type="Pfam" id="PF04431">
    <property type="entry name" value="Pec_lyase_N"/>
    <property type="match status" value="1"/>
</dbReference>
<evidence type="ECO:0000259" key="12">
    <source>
        <dbReference type="SMART" id="SM00656"/>
    </source>
</evidence>
<dbReference type="InterPro" id="IPR011050">
    <property type="entry name" value="Pectin_lyase_fold/virulence"/>
</dbReference>
<keyword evidence="5 10" id="KW-0479">Metal-binding</keyword>
<dbReference type="AlphaFoldDB" id="A0A816WI65"/>
<dbReference type="UniPathway" id="UPA00545">
    <property type="reaction ID" value="UER00824"/>
</dbReference>
<comment type="pathway">
    <text evidence="2 10">Glycan metabolism; pectin degradation; 2-dehydro-3-deoxy-D-gluconate from pectin: step 2/5.</text>
</comment>
<gene>
    <name evidence="13" type="ORF">DARMORV10_A02P02870.1</name>
</gene>
<dbReference type="InterPro" id="IPR012334">
    <property type="entry name" value="Pectin_lyas_fold"/>
</dbReference>
<dbReference type="SMART" id="SM00656">
    <property type="entry name" value="Amb_all"/>
    <property type="match status" value="1"/>
</dbReference>
<sequence length="248" mass="29146">MEMTRLLKLMFTFYIAGLIPTIRANLSELDEYWSKRAGEAREFTLQAYHSNPYEVVDHFHERHYDNSTDVKETEEDSDDEKPEEVEDDVIEMVMLLGAQNDNQGDKKMQVTVAYNHFGKGLVQRMPRIRWGFVHVVNNDYTHWELYAIGGSQAPTILSHGNRFIAPPHKPHYREVTKRDYASEHEWKHWNWRSDKDMFMNGAYFRQSGNPHFKCHHTRKQMIKPKHGIAVSMLTKYAGALDCRVGKRC</sequence>
<dbReference type="Pfam" id="PF00544">
    <property type="entry name" value="Pectate_lyase_4"/>
    <property type="match status" value="1"/>
</dbReference>
<dbReference type="GO" id="GO:0046872">
    <property type="term" value="F:metal ion binding"/>
    <property type="evidence" value="ECO:0007669"/>
    <property type="project" value="UniProtKB-KW"/>
</dbReference>
<evidence type="ECO:0000256" key="5">
    <source>
        <dbReference type="ARBA" id="ARBA00022723"/>
    </source>
</evidence>
<feature type="signal peptide" evidence="10">
    <location>
        <begin position="1"/>
        <end position="24"/>
    </location>
</feature>
<organism evidence="13">
    <name type="scientific">Brassica napus</name>
    <name type="common">Rape</name>
    <dbReference type="NCBI Taxonomy" id="3708"/>
    <lineage>
        <taxon>Eukaryota</taxon>
        <taxon>Viridiplantae</taxon>
        <taxon>Streptophyta</taxon>
        <taxon>Embryophyta</taxon>
        <taxon>Tracheophyta</taxon>
        <taxon>Spermatophyta</taxon>
        <taxon>Magnoliopsida</taxon>
        <taxon>eudicotyledons</taxon>
        <taxon>Gunneridae</taxon>
        <taxon>Pentapetalae</taxon>
        <taxon>rosids</taxon>
        <taxon>malvids</taxon>
        <taxon>Brassicales</taxon>
        <taxon>Brassicaceae</taxon>
        <taxon>Brassiceae</taxon>
        <taxon>Brassica</taxon>
    </lineage>
</organism>
<comment type="cofactor">
    <cofactor evidence="10">
        <name>Ca(2+)</name>
        <dbReference type="ChEBI" id="CHEBI:29108"/>
    </cofactor>
    <text evidence="10">Binds 1 Ca(2+) ion. Required for its activity.</text>
</comment>
<dbReference type="InterPro" id="IPR018082">
    <property type="entry name" value="AmbAllergen"/>
</dbReference>